<comment type="caution">
    <text evidence="1">The sequence shown here is derived from an EMBL/GenBank/DDBJ whole genome shotgun (WGS) entry which is preliminary data.</text>
</comment>
<proteinExistence type="predicted"/>
<evidence type="ECO:0000313" key="1">
    <source>
        <dbReference type="EMBL" id="GAA4314700.1"/>
    </source>
</evidence>
<dbReference type="RefSeq" id="WP_345169120.1">
    <property type="nucleotide sequence ID" value="NZ_BAABGX010000003.1"/>
</dbReference>
<dbReference type="Pfam" id="PF13528">
    <property type="entry name" value="Glyco_trans_1_3"/>
    <property type="match status" value="1"/>
</dbReference>
<accession>A0ABP8G0A3</accession>
<organism evidence="1 2">
    <name type="scientific">Nibribacter koreensis</name>
    <dbReference type="NCBI Taxonomy" id="1084519"/>
    <lineage>
        <taxon>Bacteria</taxon>
        <taxon>Pseudomonadati</taxon>
        <taxon>Bacteroidota</taxon>
        <taxon>Cytophagia</taxon>
        <taxon>Cytophagales</taxon>
        <taxon>Hymenobacteraceae</taxon>
        <taxon>Nibribacter</taxon>
    </lineage>
</organism>
<keyword evidence="2" id="KW-1185">Reference proteome</keyword>
<evidence type="ECO:0008006" key="3">
    <source>
        <dbReference type="Google" id="ProtNLM"/>
    </source>
</evidence>
<dbReference type="PANTHER" id="PTHR21015:SF22">
    <property type="entry name" value="GLYCOSYLTRANSFERASE"/>
    <property type="match status" value="1"/>
</dbReference>
<dbReference type="Gene3D" id="3.40.50.2000">
    <property type="entry name" value="Glycogen Phosphorylase B"/>
    <property type="match status" value="1"/>
</dbReference>
<dbReference type="InterPro" id="IPR005262">
    <property type="entry name" value="MJ1255-like"/>
</dbReference>
<dbReference type="Proteomes" id="UP001501844">
    <property type="component" value="Unassembled WGS sequence"/>
</dbReference>
<gene>
    <name evidence="1" type="ORF">GCM10023183_35010</name>
</gene>
<dbReference type="EMBL" id="BAABGX010000003">
    <property type="protein sequence ID" value="GAA4314700.1"/>
    <property type="molecule type" value="Genomic_DNA"/>
</dbReference>
<protein>
    <recommendedName>
        <fullName evidence="3">UDP-glucuronosyltransferase</fullName>
    </recommendedName>
</protein>
<dbReference type="SUPFAM" id="SSF53756">
    <property type="entry name" value="UDP-Glycosyltransferase/glycogen phosphorylase"/>
    <property type="match status" value="1"/>
</dbReference>
<name>A0ABP8G0A3_9BACT</name>
<dbReference type="PANTHER" id="PTHR21015">
    <property type="entry name" value="UDP-N-ACETYLGLUCOSAMINE--N-ACETYLMURAMYL-(PENTAPEPTIDE) PYROPHOSPHORYL-UNDECAPRENOL N-ACETYLGLUCOSAMINE TRANSFERASE 1"/>
    <property type="match status" value="1"/>
</dbReference>
<sequence>MKILYGVPGEGMGHATRSKVIITHLLSQGHDVQVVSSARAYQFLNKAFPGRVQEIKGFHIAYREAAVSKLNTALLTLKTAPESLKVNFNRYRGLMESFAPEVVISDFESFTFLFAKHHRLPIISIDNMQVMNRCQLDIPIPKEERGSYQVAKNIVKAKVPRAAHYLVSSFFKAPVHKENTTVVPPIIREEILRAKPSQGNHVLVYQSSTNQKNLLETLQQLPQETFYVYGFNKEEQHGNVHLKAFSEDGFIQDLASAKAVVANGGFSLISEAVYLQKPICSVPIPKQFEQFMNAAYVQQLGYGRYFAEFTADGLKAFLYDVPGFQKQLAHYQQDGNKALFQAIDKQLAEVVA</sequence>
<evidence type="ECO:0000313" key="2">
    <source>
        <dbReference type="Proteomes" id="UP001501844"/>
    </source>
</evidence>
<reference evidence="2" key="1">
    <citation type="journal article" date="2019" name="Int. J. Syst. Evol. Microbiol.">
        <title>The Global Catalogue of Microorganisms (GCM) 10K type strain sequencing project: providing services to taxonomists for standard genome sequencing and annotation.</title>
        <authorList>
            <consortium name="The Broad Institute Genomics Platform"/>
            <consortium name="The Broad Institute Genome Sequencing Center for Infectious Disease"/>
            <person name="Wu L."/>
            <person name="Ma J."/>
        </authorList>
    </citation>
    <scope>NUCLEOTIDE SEQUENCE [LARGE SCALE GENOMIC DNA]</scope>
    <source>
        <strain evidence="2">JCM 17917</strain>
    </source>
</reference>
<dbReference type="NCBIfam" id="TIGR00661">
    <property type="entry name" value="MJ1255"/>
    <property type="match status" value="1"/>
</dbReference>